<name>A0A6S6QQX5_9FIRM</name>
<evidence type="ECO:0000256" key="6">
    <source>
        <dbReference type="ARBA" id="ARBA00023014"/>
    </source>
</evidence>
<dbReference type="AlphaFoldDB" id="A0A6S6QQX5"/>
<dbReference type="Pfam" id="PF04055">
    <property type="entry name" value="Radical_SAM"/>
    <property type="match status" value="1"/>
</dbReference>
<keyword evidence="5" id="KW-0408">Iron</keyword>
<evidence type="ECO:0000256" key="2">
    <source>
        <dbReference type="ARBA" id="ARBA00022485"/>
    </source>
</evidence>
<dbReference type="SUPFAM" id="SSF102114">
    <property type="entry name" value="Radical SAM enzymes"/>
    <property type="match status" value="1"/>
</dbReference>
<dbReference type="GO" id="GO:0003824">
    <property type="term" value="F:catalytic activity"/>
    <property type="evidence" value="ECO:0007669"/>
    <property type="project" value="InterPro"/>
</dbReference>
<keyword evidence="6" id="KW-0411">Iron-sulfur</keyword>
<evidence type="ECO:0000256" key="4">
    <source>
        <dbReference type="ARBA" id="ARBA00022723"/>
    </source>
</evidence>
<dbReference type="EMBL" id="AP023367">
    <property type="protein sequence ID" value="BCJ93733.1"/>
    <property type="molecule type" value="Genomic_DNA"/>
</dbReference>
<dbReference type="Proteomes" id="UP000515561">
    <property type="component" value="Chromosome"/>
</dbReference>
<dbReference type="RefSeq" id="WP_184092876.1">
    <property type="nucleotide sequence ID" value="NZ_AP023367.1"/>
</dbReference>
<reference evidence="7 8" key="1">
    <citation type="journal article" date="2016" name="Int. J. Syst. Evol. Microbiol.">
        <title>Descriptions of Anaerotaenia torta gen. nov., sp. nov. and Anaerocolumna cellulosilytica gen. nov., sp. nov. isolated from a methanogenic reactor of cattle waste.</title>
        <authorList>
            <person name="Uek A."/>
            <person name="Ohtaki Y."/>
            <person name="Kaku N."/>
            <person name="Ueki K."/>
        </authorList>
    </citation>
    <scope>NUCLEOTIDE SEQUENCE [LARGE SCALE GENOMIC DNA]</scope>
    <source>
        <strain evidence="7 8">SN021</strain>
    </source>
</reference>
<evidence type="ECO:0000313" key="8">
    <source>
        <dbReference type="Proteomes" id="UP000515561"/>
    </source>
</evidence>
<dbReference type="SFLD" id="SFLDG01067">
    <property type="entry name" value="SPASM/twitch_domain_containing"/>
    <property type="match status" value="1"/>
</dbReference>
<dbReference type="InterPro" id="IPR034391">
    <property type="entry name" value="AdoMet-like_SPASM_containing"/>
</dbReference>
<proteinExistence type="predicted"/>
<dbReference type="Gene3D" id="3.20.20.70">
    <property type="entry name" value="Aldolase class I"/>
    <property type="match status" value="1"/>
</dbReference>
<comment type="cofactor">
    <cofactor evidence="1">
        <name>[4Fe-4S] cluster</name>
        <dbReference type="ChEBI" id="CHEBI:49883"/>
    </cofactor>
</comment>
<dbReference type="Pfam" id="PF13186">
    <property type="entry name" value="SPASM"/>
    <property type="match status" value="1"/>
</dbReference>
<accession>A0A6S6QQX5</accession>
<dbReference type="GO" id="GO:0051536">
    <property type="term" value="F:iron-sulfur cluster binding"/>
    <property type="evidence" value="ECO:0007669"/>
    <property type="project" value="InterPro"/>
</dbReference>
<keyword evidence="8" id="KW-1185">Reference proteome</keyword>
<dbReference type="InterPro" id="IPR023885">
    <property type="entry name" value="4Fe4S-binding_SPASM_dom"/>
</dbReference>
<dbReference type="PANTHER" id="PTHR11228:SF7">
    <property type="entry name" value="PQQA PEPTIDE CYCLASE"/>
    <property type="match status" value="1"/>
</dbReference>
<keyword evidence="3" id="KW-0949">S-adenosyl-L-methionine</keyword>
<gene>
    <name evidence="7" type="ORF">acsn021_13020</name>
</gene>
<protein>
    <submittedName>
        <fullName evidence="7">Radical SAM protein</fullName>
    </submittedName>
</protein>
<dbReference type="KEGG" id="acel:acsn021_13020"/>
<dbReference type="SFLD" id="SFLDG01387">
    <property type="entry name" value="BtrN-like_SPASM_domain_contain"/>
    <property type="match status" value="1"/>
</dbReference>
<evidence type="ECO:0000256" key="1">
    <source>
        <dbReference type="ARBA" id="ARBA00001966"/>
    </source>
</evidence>
<dbReference type="InterPro" id="IPR050377">
    <property type="entry name" value="Radical_SAM_PqqE_MftC-like"/>
</dbReference>
<dbReference type="PANTHER" id="PTHR11228">
    <property type="entry name" value="RADICAL SAM DOMAIN PROTEIN"/>
    <property type="match status" value="1"/>
</dbReference>
<dbReference type="CDD" id="cd01335">
    <property type="entry name" value="Radical_SAM"/>
    <property type="match status" value="1"/>
</dbReference>
<dbReference type="InterPro" id="IPR058240">
    <property type="entry name" value="rSAM_sf"/>
</dbReference>
<dbReference type="CDD" id="cd21109">
    <property type="entry name" value="SPASM"/>
    <property type="match status" value="1"/>
</dbReference>
<dbReference type="SFLD" id="SFLDS00029">
    <property type="entry name" value="Radical_SAM"/>
    <property type="match status" value="1"/>
</dbReference>
<dbReference type="InterPro" id="IPR013785">
    <property type="entry name" value="Aldolase_TIM"/>
</dbReference>
<evidence type="ECO:0000256" key="5">
    <source>
        <dbReference type="ARBA" id="ARBA00023004"/>
    </source>
</evidence>
<keyword evidence="2" id="KW-0004">4Fe-4S</keyword>
<keyword evidence="4" id="KW-0479">Metal-binding</keyword>
<organism evidence="7 8">
    <name type="scientific">Anaerocolumna cellulosilytica</name>
    <dbReference type="NCBI Taxonomy" id="433286"/>
    <lineage>
        <taxon>Bacteria</taxon>
        <taxon>Bacillati</taxon>
        <taxon>Bacillota</taxon>
        <taxon>Clostridia</taxon>
        <taxon>Lachnospirales</taxon>
        <taxon>Lachnospiraceae</taxon>
        <taxon>Anaerocolumna</taxon>
    </lineage>
</organism>
<evidence type="ECO:0000313" key="7">
    <source>
        <dbReference type="EMBL" id="BCJ93733.1"/>
    </source>
</evidence>
<evidence type="ECO:0000256" key="3">
    <source>
        <dbReference type="ARBA" id="ARBA00022691"/>
    </source>
</evidence>
<dbReference type="PROSITE" id="PS51918">
    <property type="entry name" value="RADICAL_SAM"/>
    <property type="match status" value="1"/>
</dbReference>
<sequence length="394" mass="45512">MQVKPKMDKKEFEIIKIAAKNISNAKKAANSGDFYGKLPSILGFKLTNRCNLRCAHCYEWNKDGYHNKMDTESQNKDLDIAILKKCLKETREVKSNVYLWGGEPFVYSHIDEVLKYLAEDRRITAICTNGLLLCEKADLLVPMSEKLELLIALDGTEEQNDAIRGKQVHKRVIEAMKYFMELRNRGTFHGKISVHTVVTDANIRTLRQHIQEMEEIGIDSLILCLPWYISDKTTKKMDAFYQEHFSWLSVSPQDQVGSWHAFKFRLATENIPLLNQIMEEVREKSFKLPIKLQPNLGAEQVGCFIKGEDLKETGRRMCLSVANRMDILPNGKITSCKHFPEFTIGDLHTDSVTNLWGHERMNRVREVLYGQTMPVCSKCNNFYLHGYRAKEPVW</sequence>
<dbReference type="InterPro" id="IPR007197">
    <property type="entry name" value="rSAM"/>
</dbReference>